<reference evidence="6 7" key="1">
    <citation type="submission" date="2016-11" db="EMBL/GenBank/DDBJ databases">
        <authorList>
            <person name="Jaros S."/>
            <person name="Januszkiewicz K."/>
            <person name="Wedrychowicz H."/>
        </authorList>
    </citation>
    <scope>NUCLEOTIDE SEQUENCE [LARGE SCALE GENOMIC DNA]</scope>
    <source>
        <strain evidence="6 7">LMG 20594</strain>
    </source>
</reference>
<proteinExistence type="inferred from homology"/>
<gene>
    <name evidence="6" type="ORF">SAMN05192548_1006120</name>
</gene>
<dbReference type="InterPro" id="IPR005119">
    <property type="entry name" value="LysR_subst-bd"/>
</dbReference>
<dbReference type="EMBL" id="FRAB01000006">
    <property type="protein sequence ID" value="SHJ77247.1"/>
    <property type="molecule type" value="Genomic_DNA"/>
</dbReference>
<evidence type="ECO:0000256" key="4">
    <source>
        <dbReference type="ARBA" id="ARBA00023163"/>
    </source>
</evidence>
<evidence type="ECO:0000256" key="1">
    <source>
        <dbReference type="ARBA" id="ARBA00009437"/>
    </source>
</evidence>
<dbReference type="Gene3D" id="3.40.190.290">
    <property type="match status" value="1"/>
</dbReference>
<keyword evidence="3 6" id="KW-0238">DNA-binding</keyword>
<dbReference type="GO" id="GO:0043565">
    <property type="term" value="F:sequence-specific DNA binding"/>
    <property type="evidence" value="ECO:0007669"/>
    <property type="project" value="TreeGrafter"/>
</dbReference>
<evidence type="ECO:0000256" key="2">
    <source>
        <dbReference type="ARBA" id="ARBA00023015"/>
    </source>
</evidence>
<dbReference type="GO" id="GO:0003700">
    <property type="term" value="F:DNA-binding transcription factor activity"/>
    <property type="evidence" value="ECO:0007669"/>
    <property type="project" value="InterPro"/>
</dbReference>
<sequence>MLNVKELEAFRAFIECGSVTLAADRLGRTQPQVGRLLTSLEESLGFALFSRSGKRLRATPEGWRFYKEVDRVMGELQSLSRSAEQIRSGSSDHVRILTAPHVTKALVAPALSSVAREIPNLTAEVASRVRLDIETWITQEQFDIGVGILPLDSPAVESEPFLRTSVVVVMAATHPLTRLKVIQPKHLYDTALVATHSRSLLRQSLDRMFREEKRKPDIRFEATNGLIACELAAQGLGVALADPFVALSSGASGLAMKRLSVKIPLDYGFLYPVGKSRSFAARRLAEAVVRTARDRLPEIGVPASDFEFI</sequence>
<dbReference type="Proteomes" id="UP000184395">
    <property type="component" value="Unassembled WGS sequence"/>
</dbReference>
<dbReference type="Pfam" id="PF00126">
    <property type="entry name" value="HTH_1"/>
    <property type="match status" value="1"/>
</dbReference>
<dbReference type="Pfam" id="PF03466">
    <property type="entry name" value="LysR_substrate"/>
    <property type="match status" value="1"/>
</dbReference>
<protein>
    <submittedName>
        <fullName evidence="6">DNA-binding transcriptional regulator, LysR family</fullName>
    </submittedName>
</protein>
<dbReference type="AlphaFoldDB" id="A0A1M6M183"/>
<keyword evidence="4" id="KW-0804">Transcription</keyword>
<dbReference type="GO" id="GO:0010628">
    <property type="term" value="P:positive regulation of gene expression"/>
    <property type="evidence" value="ECO:0007669"/>
    <property type="project" value="TreeGrafter"/>
</dbReference>
<evidence type="ECO:0000313" key="7">
    <source>
        <dbReference type="Proteomes" id="UP000184395"/>
    </source>
</evidence>
<evidence type="ECO:0000313" key="6">
    <source>
        <dbReference type="EMBL" id="SHJ77247.1"/>
    </source>
</evidence>
<name>A0A1M6M183_9BURK</name>
<dbReference type="InterPro" id="IPR036388">
    <property type="entry name" value="WH-like_DNA-bd_sf"/>
</dbReference>
<dbReference type="Gene3D" id="1.10.10.10">
    <property type="entry name" value="Winged helix-like DNA-binding domain superfamily/Winged helix DNA-binding domain"/>
    <property type="match status" value="1"/>
</dbReference>
<dbReference type="STRING" id="169427.SAMN05192548_1006120"/>
<dbReference type="SUPFAM" id="SSF46785">
    <property type="entry name" value="Winged helix' DNA-binding domain"/>
    <property type="match status" value="1"/>
</dbReference>
<keyword evidence="2" id="KW-0805">Transcription regulation</keyword>
<organism evidence="6 7">
    <name type="scientific">Paraburkholderia terricola</name>
    <dbReference type="NCBI Taxonomy" id="169427"/>
    <lineage>
        <taxon>Bacteria</taxon>
        <taxon>Pseudomonadati</taxon>
        <taxon>Pseudomonadota</taxon>
        <taxon>Betaproteobacteria</taxon>
        <taxon>Burkholderiales</taxon>
        <taxon>Burkholderiaceae</taxon>
        <taxon>Paraburkholderia</taxon>
    </lineage>
</organism>
<evidence type="ECO:0000256" key="3">
    <source>
        <dbReference type="ARBA" id="ARBA00023125"/>
    </source>
</evidence>
<dbReference type="PANTHER" id="PTHR30427:SF1">
    <property type="entry name" value="TRANSCRIPTIONAL ACTIVATOR PROTEIN LYSR"/>
    <property type="match status" value="1"/>
</dbReference>
<comment type="similarity">
    <text evidence="1">Belongs to the LysR transcriptional regulatory family.</text>
</comment>
<dbReference type="SUPFAM" id="SSF53850">
    <property type="entry name" value="Periplasmic binding protein-like II"/>
    <property type="match status" value="1"/>
</dbReference>
<dbReference type="PRINTS" id="PR00039">
    <property type="entry name" value="HTHLYSR"/>
</dbReference>
<evidence type="ECO:0000259" key="5">
    <source>
        <dbReference type="PROSITE" id="PS50931"/>
    </source>
</evidence>
<accession>A0A1M6M183</accession>
<dbReference type="PROSITE" id="PS50931">
    <property type="entry name" value="HTH_LYSR"/>
    <property type="match status" value="1"/>
</dbReference>
<dbReference type="InterPro" id="IPR036390">
    <property type="entry name" value="WH_DNA-bd_sf"/>
</dbReference>
<dbReference type="RefSeq" id="WP_073428030.1">
    <property type="nucleotide sequence ID" value="NZ_CADFGY010000007.1"/>
</dbReference>
<dbReference type="OrthoDB" id="8849678at2"/>
<feature type="domain" description="HTH lysR-type" evidence="5">
    <location>
        <begin position="2"/>
        <end position="59"/>
    </location>
</feature>
<dbReference type="PANTHER" id="PTHR30427">
    <property type="entry name" value="TRANSCRIPTIONAL ACTIVATOR PROTEIN LYSR"/>
    <property type="match status" value="1"/>
</dbReference>
<dbReference type="InterPro" id="IPR000847">
    <property type="entry name" value="LysR_HTH_N"/>
</dbReference>